<keyword evidence="2" id="KW-1185">Reference proteome</keyword>
<evidence type="ECO:0000313" key="2">
    <source>
        <dbReference type="Proteomes" id="UP000008522"/>
    </source>
</evidence>
<name>G0EPR1_BRAIP</name>
<dbReference type="HOGENOM" id="CLU_2314783_0_0_12"/>
<dbReference type="KEGG" id="bip:Bint_0139"/>
<dbReference type="EMBL" id="CP002874">
    <property type="protein sequence ID" value="AEM20775.1"/>
    <property type="molecule type" value="Genomic_DNA"/>
</dbReference>
<dbReference type="PATRIC" id="fig|1045858.4.peg.139"/>
<sequence length="99" mass="12072">MKDMFDKKYSKLEKDGKTLTPKTDKELFEENIITKEEYNERINQKRETLYENKTDKQVIELSRNFFNKNKDNLLEEEKFVLDSINKEVEEIKTQYPKQN</sequence>
<proteinExistence type="predicted"/>
<evidence type="ECO:0000313" key="1">
    <source>
        <dbReference type="EMBL" id="AEM20775.1"/>
    </source>
</evidence>
<dbReference type="AlphaFoldDB" id="G0EPR1"/>
<organism evidence="1 2">
    <name type="scientific">Brachyspira intermedia (strain ATCC 51140 / PWS/A)</name>
    <name type="common">Serpulina intermedia</name>
    <dbReference type="NCBI Taxonomy" id="1045858"/>
    <lineage>
        <taxon>Bacteria</taxon>
        <taxon>Pseudomonadati</taxon>
        <taxon>Spirochaetota</taxon>
        <taxon>Spirochaetia</taxon>
        <taxon>Brachyspirales</taxon>
        <taxon>Brachyspiraceae</taxon>
        <taxon>Brachyspira</taxon>
    </lineage>
</organism>
<dbReference type="Proteomes" id="UP000008522">
    <property type="component" value="Chromosome"/>
</dbReference>
<reference evidence="1 2" key="1">
    <citation type="journal article" date="2011" name="BMC Genomics">
        <title>Complete genome sequence of Brachyspira intermedia reveals unique genomic features in Brachyspira species and phage-mediated horizontal gene transfer.</title>
        <authorList>
            <person name="Hafstrom T."/>
            <person name="Jansson D.S."/>
            <person name="Segerman B."/>
        </authorList>
    </citation>
    <scope>NUCLEOTIDE SEQUENCE [LARGE SCALE GENOMIC DNA]</scope>
    <source>
        <strain evidence="2">ATCC 51140 / PWS/A</strain>
    </source>
</reference>
<gene>
    <name evidence="1" type="ordered locus">Bint_0139</name>
</gene>
<protein>
    <submittedName>
        <fullName evidence="1">Hvp 28 VSH-1 tail protein</fullName>
    </submittedName>
</protein>
<accession>G0EPR1</accession>
<dbReference type="GeneID" id="44968700"/>
<dbReference type="OrthoDB" id="309532at2"/>
<dbReference type="RefSeq" id="WP_014486628.1">
    <property type="nucleotide sequence ID" value="NC_017243.1"/>
</dbReference>